<feature type="transmembrane region" description="Helical" evidence="1">
    <location>
        <begin position="7"/>
        <end position="26"/>
    </location>
</feature>
<dbReference type="RefSeq" id="WP_231147944.1">
    <property type="nucleotide sequence ID" value="NZ_JAAMYB010000028.1"/>
</dbReference>
<reference evidence="2" key="2">
    <citation type="journal article" date="2021" name="Microorganisms">
        <title>Extensive Genome Exploration of Clostridium botulinum Group III Field Strains.</title>
        <authorList>
            <person name="Fillo S."/>
            <person name="Giordani F."/>
            <person name="Tonon E."/>
            <person name="Drigo I."/>
            <person name="Anselmo A."/>
            <person name="Fortunato A."/>
            <person name="Lista F."/>
            <person name="Bano L."/>
        </authorList>
    </citation>
    <scope>NUCLEOTIDE SEQUENCE</scope>
    <source>
        <strain evidence="2">IZSVe-TV_9877_3_12</strain>
    </source>
</reference>
<organism evidence="2 3">
    <name type="scientific">Clostridium botulinum C</name>
    <dbReference type="NCBI Taxonomy" id="36828"/>
    <lineage>
        <taxon>Bacteria</taxon>
        <taxon>Bacillati</taxon>
        <taxon>Bacillota</taxon>
        <taxon>Clostridia</taxon>
        <taxon>Eubacteriales</taxon>
        <taxon>Clostridiaceae</taxon>
        <taxon>Clostridium</taxon>
    </lineage>
</organism>
<dbReference type="EMBL" id="JAAMYB010000028">
    <property type="protein sequence ID" value="MCD3196148.1"/>
    <property type="molecule type" value="Genomic_DNA"/>
</dbReference>
<sequence>MKLKEKISISLFIIIGILALSILIFIKSQKKNIDIVNKEYFDKCISNESINFIEYTDKFSFEDTLINNIIKINSEKNIEYKKYKKLLPIIYSTLNSDLDNKELKEGNREIVLNHIYFFKVFSKKINVDISPDIKKKIHQFINEYYINNINNMKALNKFVLLDILEKLTFINESKDTRLNASILQMLEYCEKINLNIYLDKEVTSFYKLNILHNMNSKKLTIDLKYKISSIANNFLSNIDKKFIQSPENVAIINMAIVSLLKVDTKIVSKVRVEFINIIENSIDIPAILKFYYFDTLSKISKDTNIKKVIDTYPMDKDGICTSPAMLIPSFRTLYFFINIKNFDSILLNKYKSQQDIYIDQLFNKYTNKTVDLRESYYFLAMEKYLNSNSEFKNFKKNIVISIKELDYTNMDFNELYWSIKVLDILGEYNIIFTLKDKLINTYEKDKITYKKNKNFIIIQSMYQEMNYIFNKKTDNKEVLKGIKALEDNLVNYDDEFFIECTNNYLNLIYNLKIKVDKSTIQKIHNKLLSYKTLYGYSNNKRFKSFNLKSTFEGYESEYLIKRIKGGN</sequence>
<proteinExistence type="predicted"/>
<evidence type="ECO:0000313" key="2">
    <source>
        <dbReference type="EMBL" id="MCD3196148.1"/>
    </source>
</evidence>
<comment type="caution">
    <text evidence="2">The sequence shown here is derived from an EMBL/GenBank/DDBJ whole genome shotgun (WGS) entry which is preliminary data.</text>
</comment>
<gene>
    <name evidence="2" type="ORF">G8S53_12910</name>
</gene>
<keyword evidence="1" id="KW-0812">Transmembrane</keyword>
<reference evidence="2" key="1">
    <citation type="submission" date="2020-02" db="EMBL/GenBank/DDBJ databases">
        <authorList>
            <person name="Fillo S."/>
            <person name="Giordani F."/>
            <person name="Tonon E."/>
            <person name="Drigo I."/>
            <person name="Anselmo A."/>
            <person name="Fortunato A."/>
            <person name="Bano L."/>
            <person name="Lista F."/>
        </authorList>
    </citation>
    <scope>NUCLEOTIDE SEQUENCE</scope>
    <source>
        <strain evidence="2">IZSVe-TV_9877_3_12</strain>
    </source>
</reference>
<evidence type="ECO:0000256" key="1">
    <source>
        <dbReference type="SAM" id="Phobius"/>
    </source>
</evidence>
<keyword evidence="1" id="KW-0472">Membrane</keyword>
<protein>
    <submittedName>
        <fullName evidence="2">Uncharacterized protein</fullName>
    </submittedName>
</protein>
<name>A0A9Q3VCV2_CLOBO</name>
<keyword evidence="1" id="KW-1133">Transmembrane helix</keyword>
<evidence type="ECO:0000313" key="3">
    <source>
        <dbReference type="Proteomes" id="UP000813637"/>
    </source>
</evidence>
<dbReference type="AlphaFoldDB" id="A0A9Q3VCV2"/>
<accession>A0A9Q3VCV2</accession>
<dbReference type="Proteomes" id="UP000813637">
    <property type="component" value="Unassembled WGS sequence"/>
</dbReference>